<name>A0AAD9UST7_ACRCE</name>
<dbReference type="EMBL" id="JARQWQ010000141">
    <property type="protein sequence ID" value="KAK2548656.1"/>
    <property type="molecule type" value="Genomic_DNA"/>
</dbReference>
<keyword evidence="3" id="KW-0812">Transmembrane</keyword>
<comment type="cofactor">
    <cofactor evidence="1">
        <name>a divalent metal cation</name>
        <dbReference type="ChEBI" id="CHEBI:60240"/>
    </cofactor>
</comment>
<protein>
    <submittedName>
        <fullName evidence="5">Protein ALP1-like</fullName>
    </submittedName>
</protein>
<proteinExistence type="predicted"/>
<evidence type="ECO:0000313" key="6">
    <source>
        <dbReference type="Proteomes" id="UP001249851"/>
    </source>
</evidence>
<reference evidence="5" key="2">
    <citation type="journal article" date="2023" name="Science">
        <title>Genomic signatures of disease resistance in endangered staghorn corals.</title>
        <authorList>
            <person name="Vollmer S.V."/>
            <person name="Selwyn J.D."/>
            <person name="Despard B.A."/>
            <person name="Roesel C.L."/>
        </authorList>
    </citation>
    <scope>NUCLEOTIDE SEQUENCE</scope>
    <source>
        <strain evidence="5">K2</strain>
    </source>
</reference>
<dbReference type="Pfam" id="PF13359">
    <property type="entry name" value="DDE_Tnp_4"/>
    <property type="match status" value="1"/>
</dbReference>
<evidence type="ECO:0000256" key="1">
    <source>
        <dbReference type="ARBA" id="ARBA00001968"/>
    </source>
</evidence>
<dbReference type="Proteomes" id="UP001249851">
    <property type="component" value="Unassembled WGS sequence"/>
</dbReference>
<reference evidence="5" key="1">
    <citation type="journal article" date="2023" name="G3 (Bethesda)">
        <title>Whole genome assembly and annotation of the endangered Caribbean coral Acropora cervicornis.</title>
        <authorList>
            <person name="Selwyn J.D."/>
            <person name="Vollmer S.V."/>
        </authorList>
    </citation>
    <scope>NUCLEOTIDE SEQUENCE</scope>
    <source>
        <strain evidence="5">K2</strain>
    </source>
</reference>
<dbReference type="InterPro" id="IPR027806">
    <property type="entry name" value="HARBI1_dom"/>
</dbReference>
<evidence type="ECO:0000259" key="4">
    <source>
        <dbReference type="Pfam" id="PF13359"/>
    </source>
</evidence>
<keyword evidence="6" id="KW-1185">Reference proteome</keyword>
<sequence length="249" mass="28575">MEMDIKTTQIAAACLGIGTVILCRRKKKRRQRKIWAKPWISTRETDGRISDGGVLRNTVFYHALEAKQLNIPEPKPLPVNDAFVEEWDTLVSHYFVGDDALSLTENVMKPYAKRRISEEQRVFKYRLSRARRVSENAFGILSAKFRIFHSTLCVKPKNTISIVHSCLALHNFLIKKCPTVYTPLGSLDYENENGEVIAGEWRQTGDNNLENLALPGMNHTRSASQMRNYLSEYVNGPEQVPWQWKVLLP</sequence>
<keyword evidence="2" id="KW-0479">Metal-binding</keyword>
<keyword evidence="3" id="KW-0472">Membrane</keyword>
<gene>
    <name evidence="5" type="ORF">P5673_031097</name>
</gene>
<dbReference type="GO" id="GO:0046872">
    <property type="term" value="F:metal ion binding"/>
    <property type="evidence" value="ECO:0007669"/>
    <property type="project" value="UniProtKB-KW"/>
</dbReference>
<comment type="caution">
    <text evidence="5">The sequence shown here is derived from an EMBL/GenBank/DDBJ whole genome shotgun (WGS) entry which is preliminary data.</text>
</comment>
<dbReference type="AlphaFoldDB" id="A0AAD9UST7"/>
<keyword evidence="3" id="KW-1133">Transmembrane helix</keyword>
<feature type="transmembrane region" description="Helical" evidence="3">
    <location>
        <begin position="6"/>
        <end position="23"/>
    </location>
</feature>
<evidence type="ECO:0000256" key="2">
    <source>
        <dbReference type="ARBA" id="ARBA00022723"/>
    </source>
</evidence>
<accession>A0AAD9UST7</accession>
<evidence type="ECO:0000313" key="5">
    <source>
        <dbReference type="EMBL" id="KAK2548656.1"/>
    </source>
</evidence>
<evidence type="ECO:0000256" key="3">
    <source>
        <dbReference type="SAM" id="Phobius"/>
    </source>
</evidence>
<feature type="domain" description="DDE Tnp4" evidence="4">
    <location>
        <begin position="45"/>
        <end position="171"/>
    </location>
</feature>
<organism evidence="5 6">
    <name type="scientific">Acropora cervicornis</name>
    <name type="common">Staghorn coral</name>
    <dbReference type="NCBI Taxonomy" id="6130"/>
    <lineage>
        <taxon>Eukaryota</taxon>
        <taxon>Metazoa</taxon>
        <taxon>Cnidaria</taxon>
        <taxon>Anthozoa</taxon>
        <taxon>Hexacorallia</taxon>
        <taxon>Scleractinia</taxon>
        <taxon>Astrocoeniina</taxon>
        <taxon>Acroporidae</taxon>
        <taxon>Acropora</taxon>
    </lineage>
</organism>